<organism evidence="3 4">
    <name type="scientific">Rufibacter sediminis</name>
    <dbReference type="NCBI Taxonomy" id="2762756"/>
    <lineage>
        <taxon>Bacteria</taxon>
        <taxon>Pseudomonadati</taxon>
        <taxon>Bacteroidota</taxon>
        <taxon>Cytophagia</taxon>
        <taxon>Cytophagales</taxon>
        <taxon>Hymenobacteraceae</taxon>
        <taxon>Rufibacter</taxon>
    </lineage>
</organism>
<name>A0ABR6VUD4_9BACT</name>
<dbReference type="Gene3D" id="3.30.70.1140">
    <property type="entry name" value="Phospho-2-dehydro-3-deoxyheptonate aldolase, domain 1"/>
    <property type="match status" value="1"/>
</dbReference>
<dbReference type="InterPro" id="IPR013785">
    <property type="entry name" value="Aldolase_TIM"/>
</dbReference>
<comment type="caution">
    <text evidence="3">The sequence shown here is derived from an EMBL/GenBank/DDBJ whole genome shotgun (WGS) entry which is preliminary data.</text>
</comment>
<dbReference type="InterPro" id="IPR006218">
    <property type="entry name" value="DAHP1/KDSA"/>
</dbReference>
<dbReference type="InterPro" id="IPR006268">
    <property type="entry name" value="DAHP_syn_2"/>
</dbReference>
<gene>
    <name evidence="3" type="primary">aroF</name>
    <name evidence="3" type="ORF">H7U12_11105</name>
</gene>
<feature type="domain" description="DAHP synthetase I/KDSA" evidence="2">
    <location>
        <begin position="93"/>
        <end position="332"/>
    </location>
</feature>
<sequence>MLIQLRSDIRPEDKAAIVDKARELKYKTTEVLTQAGHYLVGTGKAEFDVRAIGHLPGIKDIHIVSDDYRLVSRKWKVNPTVIDFGDGLRVQEGELTIMAGPCSIENEDQIEKTIQHLVANNVRFMRGGVFKPRSSPYSFRGLGLEGLKLFYDMCRAHGIKIVTEVMQVSQIAPMEPYTDVFQVGARNTQNFNLLDELGKVDKPVLLKRGISGTIDELLYSAEYIFSGGNEKLMLCERGIRTYETASRNTLDLNAIPILKEKTHLPVIVDPSHGIGIREYVEPMALAAIMAGADGIIYETHEKPEEAASDGAQTLSFTESERMIKKMRKVFDLRQELV</sequence>
<dbReference type="GO" id="GO:0003849">
    <property type="term" value="F:3-deoxy-7-phosphoheptulonate synthase activity"/>
    <property type="evidence" value="ECO:0007669"/>
    <property type="project" value="UniProtKB-EC"/>
</dbReference>
<dbReference type="NCBIfam" id="NF006421">
    <property type="entry name" value="PRK08673.1"/>
    <property type="match status" value="1"/>
</dbReference>
<dbReference type="PANTHER" id="PTHR43018">
    <property type="entry name" value="PHOSPHO-2-DEHYDRO-3-DEOXYHEPTONATE ALDOLASE"/>
    <property type="match status" value="1"/>
</dbReference>
<keyword evidence="4" id="KW-1185">Reference proteome</keyword>
<dbReference type="Proteomes" id="UP000659698">
    <property type="component" value="Unassembled WGS sequence"/>
</dbReference>
<evidence type="ECO:0000313" key="3">
    <source>
        <dbReference type="EMBL" id="MBC3540231.1"/>
    </source>
</evidence>
<evidence type="ECO:0000313" key="4">
    <source>
        <dbReference type="Proteomes" id="UP000659698"/>
    </source>
</evidence>
<dbReference type="InterPro" id="IPR052899">
    <property type="entry name" value="Class-I_DAHP_synthase"/>
</dbReference>
<accession>A0ABR6VUD4</accession>
<protein>
    <submittedName>
        <fullName evidence="3">3-deoxy-7-phosphoheptulonate synthase</fullName>
        <ecNumber evidence="3">2.5.1.54</ecNumber>
    </submittedName>
</protein>
<dbReference type="EC" id="2.5.1.54" evidence="3"/>
<dbReference type="EMBL" id="JACOAF010000026">
    <property type="protein sequence ID" value="MBC3540231.1"/>
    <property type="molecule type" value="Genomic_DNA"/>
</dbReference>
<dbReference type="NCBIfam" id="NF009239">
    <property type="entry name" value="PRK12595.1"/>
    <property type="match status" value="1"/>
</dbReference>
<keyword evidence="1 3" id="KW-0808">Transferase</keyword>
<dbReference type="RefSeq" id="WP_186637478.1">
    <property type="nucleotide sequence ID" value="NZ_JACOAF010000026.1"/>
</dbReference>
<reference evidence="3 4" key="1">
    <citation type="journal article" date="2019" name="Int. J. Syst. Evol. Microbiol.">
        <title>Rufibacter sediminis sp. nov., isolated from freshwater lake sediment.</title>
        <authorList>
            <person name="Qu J.H."/>
            <person name="Zhang L.J."/>
            <person name="Fu Y.H."/>
            <person name="Li H.F."/>
        </authorList>
    </citation>
    <scope>NUCLEOTIDE SEQUENCE [LARGE SCALE GENOMIC DNA]</scope>
    <source>
        <strain evidence="3 4">H-1</strain>
    </source>
</reference>
<evidence type="ECO:0000259" key="2">
    <source>
        <dbReference type="Pfam" id="PF00793"/>
    </source>
</evidence>
<dbReference type="NCBIfam" id="TIGR01361">
    <property type="entry name" value="DAHP_synth_Bsub"/>
    <property type="match status" value="1"/>
</dbReference>
<evidence type="ECO:0000256" key="1">
    <source>
        <dbReference type="ARBA" id="ARBA00022679"/>
    </source>
</evidence>
<dbReference type="Pfam" id="PF00793">
    <property type="entry name" value="DAHP_synth_1"/>
    <property type="match status" value="1"/>
</dbReference>
<dbReference type="PANTHER" id="PTHR43018:SF2">
    <property type="entry name" value="PHOSPHO-2-DEHYDRO-3-DEOXYHEPTONATE ALDOLASE"/>
    <property type="match status" value="1"/>
</dbReference>
<proteinExistence type="predicted"/>
<dbReference type="Gene3D" id="3.20.20.70">
    <property type="entry name" value="Aldolase class I"/>
    <property type="match status" value="1"/>
</dbReference>
<dbReference type="SUPFAM" id="SSF51569">
    <property type="entry name" value="Aldolase"/>
    <property type="match status" value="1"/>
</dbReference>